<proteinExistence type="predicted"/>
<evidence type="ECO:0000313" key="3">
    <source>
        <dbReference type="Proteomes" id="UP000654075"/>
    </source>
</evidence>
<accession>A0A813E7M4</accession>
<gene>
    <name evidence="2" type="ORF">PGLA1383_LOCUS15552</name>
</gene>
<feature type="region of interest" description="Disordered" evidence="1">
    <location>
        <begin position="1"/>
        <end position="159"/>
    </location>
</feature>
<evidence type="ECO:0000256" key="1">
    <source>
        <dbReference type="SAM" id="MobiDB-lite"/>
    </source>
</evidence>
<dbReference type="Proteomes" id="UP000654075">
    <property type="component" value="Unassembled WGS sequence"/>
</dbReference>
<comment type="caution">
    <text evidence="2">The sequence shown here is derived from an EMBL/GenBank/DDBJ whole genome shotgun (WGS) entry which is preliminary data.</text>
</comment>
<sequence>MPLAPATGEPHSRRGKHGVRATGSSQAGHAPDYPADHQTSNERSSGSNWKNEGEESVKEKGAYSSRHLDYDTFPPLQQKPVNSGYKETSEWVDWQHAAGGSSTEDYSWDSSWTSGRWSNRRSAEQDTQKYKEEEQVEAEPAYEPLPSRENDNKEYFPRRWSPSVPAAAAVAELPLAEISWKPALQATQSSLTVVRRLQF</sequence>
<name>A0A813E7M4_POLGL</name>
<feature type="compositionally biased region" description="Polar residues" evidence="1">
    <location>
        <begin position="100"/>
        <end position="117"/>
    </location>
</feature>
<feature type="compositionally biased region" description="Basic and acidic residues" evidence="1">
    <location>
        <begin position="146"/>
        <end position="157"/>
    </location>
</feature>
<reference evidence="2" key="1">
    <citation type="submission" date="2021-02" db="EMBL/GenBank/DDBJ databases">
        <authorList>
            <person name="Dougan E. K."/>
            <person name="Rhodes N."/>
            <person name="Thang M."/>
            <person name="Chan C."/>
        </authorList>
    </citation>
    <scope>NUCLEOTIDE SEQUENCE</scope>
</reference>
<keyword evidence="3" id="KW-1185">Reference proteome</keyword>
<organism evidence="2 3">
    <name type="scientific">Polarella glacialis</name>
    <name type="common">Dinoflagellate</name>
    <dbReference type="NCBI Taxonomy" id="89957"/>
    <lineage>
        <taxon>Eukaryota</taxon>
        <taxon>Sar</taxon>
        <taxon>Alveolata</taxon>
        <taxon>Dinophyceae</taxon>
        <taxon>Suessiales</taxon>
        <taxon>Suessiaceae</taxon>
        <taxon>Polarella</taxon>
    </lineage>
</organism>
<protein>
    <submittedName>
        <fullName evidence="2">Uncharacterized protein</fullName>
    </submittedName>
</protein>
<dbReference type="EMBL" id="CAJNNV010009182">
    <property type="protein sequence ID" value="CAE8597101.1"/>
    <property type="molecule type" value="Genomic_DNA"/>
</dbReference>
<feature type="compositionally biased region" description="Basic and acidic residues" evidence="1">
    <location>
        <begin position="121"/>
        <end position="133"/>
    </location>
</feature>
<evidence type="ECO:0000313" key="2">
    <source>
        <dbReference type="EMBL" id="CAE8597101.1"/>
    </source>
</evidence>
<dbReference type="AlphaFoldDB" id="A0A813E7M4"/>
<feature type="compositionally biased region" description="Polar residues" evidence="1">
    <location>
        <begin position="37"/>
        <end position="50"/>
    </location>
</feature>
<feature type="compositionally biased region" description="Basic and acidic residues" evidence="1">
    <location>
        <begin position="51"/>
        <end position="70"/>
    </location>
</feature>